<dbReference type="EMBL" id="FXTU01000001">
    <property type="protein sequence ID" value="SMP00265.1"/>
    <property type="molecule type" value="Genomic_DNA"/>
</dbReference>
<sequence length="42" mass="4472">MIKEEIKKDSADKLFDFGANVMIVAIVVAVALIGLGLALELI</sequence>
<name>A0AA45WI78_9BACL</name>
<dbReference type="Proteomes" id="UP001157946">
    <property type="component" value="Unassembled WGS sequence"/>
</dbReference>
<reference evidence="2" key="1">
    <citation type="submission" date="2017-05" db="EMBL/GenBank/DDBJ databases">
        <authorList>
            <person name="Varghese N."/>
            <person name="Submissions S."/>
        </authorList>
    </citation>
    <scope>NUCLEOTIDE SEQUENCE</scope>
    <source>
        <strain evidence="2">DSM 45262</strain>
    </source>
</reference>
<keyword evidence="1" id="KW-0812">Transmembrane</keyword>
<organism evidence="2 3">
    <name type="scientific">Laceyella tengchongensis</name>
    <dbReference type="NCBI Taxonomy" id="574699"/>
    <lineage>
        <taxon>Bacteria</taxon>
        <taxon>Bacillati</taxon>
        <taxon>Bacillota</taxon>
        <taxon>Bacilli</taxon>
        <taxon>Bacillales</taxon>
        <taxon>Thermoactinomycetaceae</taxon>
        <taxon>Laceyella</taxon>
    </lineage>
</organism>
<dbReference type="RefSeq" id="WP_284723798.1">
    <property type="nucleotide sequence ID" value="NZ_FXTU01000001.1"/>
</dbReference>
<gene>
    <name evidence="2" type="ORF">SAMN06265361_10141</name>
</gene>
<comment type="caution">
    <text evidence="2">The sequence shown here is derived from an EMBL/GenBank/DDBJ whole genome shotgun (WGS) entry which is preliminary data.</text>
</comment>
<proteinExistence type="predicted"/>
<keyword evidence="3" id="KW-1185">Reference proteome</keyword>
<feature type="transmembrane region" description="Helical" evidence="1">
    <location>
        <begin position="21"/>
        <end position="39"/>
    </location>
</feature>
<evidence type="ECO:0000256" key="1">
    <source>
        <dbReference type="SAM" id="Phobius"/>
    </source>
</evidence>
<evidence type="ECO:0008006" key="4">
    <source>
        <dbReference type="Google" id="ProtNLM"/>
    </source>
</evidence>
<evidence type="ECO:0000313" key="2">
    <source>
        <dbReference type="EMBL" id="SMP00265.1"/>
    </source>
</evidence>
<evidence type="ECO:0000313" key="3">
    <source>
        <dbReference type="Proteomes" id="UP001157946"/>
    </source>
</evidence>
<protein>
    <recommendedName>
        <fullName evidence="4">YqzM family protein</fullName>
    </recommendedName>
</protein>
<dbReference type="AlphaFoldDB" id="A0AA45WI78"/>
<accession>A0AA45WI78</accession>
<keyword evidence="1" id="KW-0472">Membrane</keyword>
<keyword evidence="1" id="KW-1133">Transmembrane helix</keyword>